<sequence length="223" mass="24032">MSSTPLPTTVGQRRPLGVTPVGVDVGVKNLIAAAPADGDVESAFTIEGGHIRTRHEALVEAMRALQGAKFDSTEGQIQLFAALWHQIRPQVYDAAVRVVRYAQEFAGPMLVLEDLPFCDAPLWERRTASDVGTWLLPALQHAIAAKACDAGIPVTYVDPKYTTQQCHVCGDLGSVSQDAVECTTEDCPVGTVSRDESAALSIAQRAPSLTFKRDQSMKPVHHD</sequence>
<keyword evidence="1" id="KW-0238">DNA-binding</keyword>
<reference evidence="3 4" key="1">
    <citation type="submission" date="2019-12" db="EMBL/GenBank/DDBJ databases">
        <title>Halocatena pleomorpha gen. nov. sp. nov., an extremely halophilic archaeon of family Halobacteriaceae isolated from saltpan soil.</title>
        <authorList>
            <person name="Pal Y."/>
            <person name="Verma A."/>
            <person name="Krishnamurthi S."/>
            <person name="Kumar P."/>
        </authorList>
    </citation>
    <scope>NUCLEOTIDE SEQUENCE [LARGE SCALE GENOMIC DNA]</scope>
    <source>
        <strain evidence="3 4">JCM 16495</strain>
    </source>
</reference>
<dbReference type="InterPro" id="IPR010095">
    <property type="entry name" value="Cas12f1-like_TNB"/>
</dbReference>
<gene>
    <name evidence="3" type="ORF">GQS65_19245</name>
</gene>
<dbReference type="AlphaFoldDB" id="A0A6B0GTA4"/>
<keyword evidence="4" id="KW-1185">Reference proteome</keyword>
<evidence type="ECO:0000313" key="3">
    <source>
        <dbReference type="EMBL" id="MWG36597.1"/>
    </source>
</evidence>
<organism evidence="3 4">
    <name type="scientific">Halomarina oriensis</name>
    <dbReference type="NCBI Taxonomy" id="671145"/>
    <lineage>
        <taxon>Archaea</taxon>
        <taxon>Methanobacteriati</taxon>
        <taxon>Methanobacteriota</taxon>
        <taxon>Stenosarchaea group</taxon>
        <taxon>Halobacteria</taxon>
        <taxon>Halobacteriales</taxon>
        <taxon>Natronomonadaceae</taxon>
        <taxon>Halomarina</taxon>
    </lineage>
</organism>
<dbReference type="EMBL" id="WSZK01000036">
    <property type="protein sequence ID" value="MWG36597.1"/>
    <property type="molecule type" value="Genomic_DNA"/>
</dbReference>
<dbReference type="GO" id="GO:0003677">
    <property type="term" value="F:DNA binding"/>
    <property type="evidence" value="ECO:0007669"/>
    <property type="project" value="UniProtKB-KW"/>
</dbReference>
<evidence type="ECO:0000313" key="4">
    <source>
        <dbReference type="Proteomes" id="UP000451471"/>
    </source>
</evidence>
<dbReference type="RefSeq" id="WP_158206248.1">
    <property type="nucleotide sequence ID" value="NZ_WSZK01000036.1"/>
</dbReference>
<name>A0A6B0GTA4_9EURY</name>
<protein>
    <submittedName>
        <fullName evidence="3">Transposase</fullName>
    </submittedName>
</protein>
<comment type="caution">
    <text evidence="3">The sequence shown here is derived from an EMBL/GenBank/DDBJ whole genome shotgun (WGS) entry which is preliminary data.</text>
</comment>
<evidence type="ECO:0000259" key="2">
    <source>
        <dbReference type="Pfam" id="PF07282"/>
    </source>
</evidence>
<accession>A0A6B0GTA4</accession>
<dbReference type="OrthoDB" id="168528at2157"/>
<feature type="domain" description="Cas12f1-like TNB" evidence="2">
    <location>
        <begin position="139"/>
        <end position="202"/>
    </location>
</feature>
<dbReference type="Pfam" id="PF07282">
    <property type="entry name" value="Cas12f1-like_TNB"/>
    <property type="match status" value="1"/>
</dbReference>
<proteinExistence type="predicted"/>
<evidence type="ECO:0000256" key="1">
    <source>
        <dbReference type="ARBA" id="ARBA00023125"/>
    </source>
</evidence>
<dbReference type="Proteomes" id="UP000451471">
    <property type="component" value="Unassembled WGS sequence"/>
</dbReference>